<feature type="compositionally biased region" description="Basic and acidic residues" evidence="1">
    <location>
        <begin position="708"/>
        <end position="717"/>
    </location>
</feature>
<feature type="compositionally biased region" description="Polar residues" evidence="1">
    <location>
        <begin position="618"/>
        <end position="633"/>
    </location>
</feature>
<evidence type="ECO:0000313" key="2">
    <source>
        <dbReference type="EMBL" id="PSS00658.1"/>
    </source>
</evidence>
<dbReference type="AlphaFoldDB" id="A0A2T3AJB9"/>
<feature type="compositionally biased region" description="Pro residues" evidence="1">
    <location>
        <begin position="151"/>
        <end position="166"/>
    </location>
</feature>
<feature type="region of interest" description="Disordered" evidence="1">
    <location>
        <begin position="1"/>
        <end position="192"/>
    </location>
</feature>
<feature type="compositionally biased region" description="Low complexity" evidence="1">
    <location>
        <begin position="38"/>
        <end position="63"/>
    </location>
</feature>
<dbReference type="OrthoDB" id="37886at2759"/>
<evidence type="ECO:0000256" key="1">
    <source>
        <dbReference type="SAM" id="MobiDB-lite"/>
    </source>
</evidence>
<accession>A0A2T3AJB9</accession>
<feature type="compositionally biased region" description="Low complexity" evidence="1">
    <location>
        <begin position="756"/>
        <end position="771"/>
    </location>
</feature>
<dbReference type="InParanoid" id="A0A2T3AJB9"/>
<feature type="region of interest" description="Disordered" evidence="1">
    <location>
        <begin position="447"/>
        <end position="509"/>
    </location>
</feature>
<evidence type="ECO:0000313" key="3">
    <source>
        <dbReference type="Proteomes" id="UP000241462"/>
    </source>
</evidence>
<dbReference type="Proteomes" id="UP000241462">
    <property type="component" value="Unassembled WGS sequence"/>
</dbReference>
<name>A0A2T3AJB9_9PEZI</name>
<feature type="compositionally biased region" description="Low complexity" evidence="1">
    <location>
        <begin position="83"/>
        <end position="116"/>
    </location>
</feature>
<protein>
    <submittedName>
        <fullName evidence="2">Uncharacterized protein</fullName>
    </submittedName>
</protein>
<feature type="compositionally biased region" description="Polar residues" evidence="1">
    <location>
        <begin position="468"/>
        <end position="492"/>
    </location>
</feature>
<feature type="compositionally biased region" description="Acidic residues" evidence="1">
    <location>
        <begin position="727"/>
        <end position="749"/>
    </location>
</feature>
<organism evidence="2 3">
    <name type="scientific">Coniella lustricola</name>
    <dbReference type="NCBI Taxonomy" id="2025994"/>
    <lineage>
        <taxon>Eukaryota</taxon>
        <taxon>Fungi</taxon>
        <taxon>Dikarya</taxon>
        <taxon>Ascomycota</taxon>
        <taxon>Pezizomycotina</taxon>
        <taxon>Sordariomycetes</taxon>
        <taxon>Sordariomycetidae</taxon>
        <taxon>Diaporthales</taxon>
        <taxon>Schizoparmaceae</taxon>
        <taxon>Coniella</taxon>
    </lineage>
</organism>
<reference evidence="2 3" key="1">
    <citation type="journal article" date="2018" name="Mycol. Prog.">
        <title>Coniella lustricola, a new species from submerged detritus.</title>
        <authorList>
            <person name="Raudabaugh D.B."/>
            <person name="Iturriaga T."/>
            <person name="Carver A."/>
            <person name="Mondo S."/>
            <person name="Pangilinan J."/>
            <person name="Lipzen A."/>
            <person name="He G."/>
            <person name="Amirebrahimi M."/>
            <person name="Grigoriev I.V."/>
            <person name="Miller A.N."/>
        </authorList>
    </citation>
    <scope>NUCLEOTIDE SEQUENCE [LARGE SCALE GENOMIC DNA]</scope>
    <source>
        <strain evidence="2 3">B22-T-1</strain>
    </source>
</reference>
<feature type="region of interest" description="Disordered" evidence="1">
    <location>
        <begin position="602"/>
        <end position="779"/>
    </location>
</feature>
<gene>
    <name evidence="2" type="ORF">BD289DRAFT_450233</name>
</gene>
<proteinExistence type="predicted"/>
<keyword evidence="3" id="KW-1185">Reference proteome</keyword>
<dbReference type="EMBL" id="KZ678382">
    <property type="protein sequence ID" value="PSS00658.1"/>
    <property type="molecule type" value="Genomic_DNA"/>
</dbReference>
<sequence length="779" mass="82470">MQAASTGVAPIAPTAASGPSALNGPGPGLGTRMGSGQAAAATPSASSSARPSPAMSTSSPSTSFGQAPSRSPPAHIVSDLMTSRPAAAAAASSPSVASQRPPSLSTVPASTSAVSSGFGKLVPNGAKESAPRVSQHLPSQSPIPLLDRQRPPPPPQMARQPPPPKAGPDTGTSSQGIPPTSGFPSPGRDSSNLKFIDDRTRITFGIQQSVPEAVRRAVRDNWKKCLLGSEFHLAFVLNATIHYASPAAIQRGIRDFGGAMIANGKHAIIDMMTTQDLDEVADLILAKASVAFFDRALERRLKTIEAKKLINALARAERLGYDPSDVEEEVAQHPAPVPSCHPVPTSVSVPQFMHAMPSIAPPVSSVSPFPQQPLPLHCTTCLRRFNRQSAYDYHVKVKVCTRSPSTANGFKYNCQHCGQGFTTVMGLQYHNANKVCGDFGEPVRASPVPAAAAPPPTPGPVKTVSSPNTYTTPTARRTQPQAAPATNSSSAKGTPGLKSADGTISDPYAHLSPEQLSAMREELREAELKYSDRMRQAMLNPNEDERRTKLDGLANSFGTKQSIIRKKYGVRLRMRRTRAEINAERHRMQYKTASELQAELDHGQRRGPGRPALAAHRNGSSRTGLRTPSQSVSKGAEAAVNQPAARVVTLASSAPVPQPKSENPEMQVSMRLGKRHFSGDGELPQSKRTAYSEMGGLGGATAEAETMDPTRAKEKPRAPGTVNEPVTLDDSDSNETETDSSSDSDDEDIPAQLPASVLQSLQRSSSVSLSRPEPNSGIH</sequence>
<dbReference type="Gene3D" id="3.30.160.60">
    <property type="entry name" value="Classic Zinc Finger"/>
    <property type="match status" value="1"/>
</dbReference>
<dbReference type="STRING" id="2025994.A0A2T3AJB9"/>